<sequence length="376" mass="41540">MFRGELAHARKLLEESGYPDADATARAQVLLLLATISAATHAPFPEQEALLAQARREARDSGSPRLVVEAACRHAQLLRASGQDAWDAAWQALEEAEAHLIPDLPPGAETSVLLTRGQWLCEDQEYEQAAVVLAEAVAQATALGIAPMAAHAKVLLARAYHAIERYFEAAEAAEEILAAEQHLVSVDRKAVREILARSLGELGELEDALARWDEIIAMEDDPAQTAVLHVEAARVLSRMGRHTEAAERHAATAVLWEELDEPYQVYEQHYCRAVALLLAHRVADAHTAHQQAEQWLKRAEAHPELRIPAEHLKNQRGLLHHSKARIMAAEGLLTAAVAEAEKAYALFREVDEQRAAEYLKFLARMREAADEAEDAR</sequence>
<dbReference type="RefSeq" id="WP_011292252.1">
    <property type="nucleotide sequence ID" value="NC_007333.1"/>
</dbReference>
<dbReference type="SUPFAM" id="SSF48452">
    <property type="entry name" value="TPR-like"/>
    <property type="match status" value="1"/>
</dbReference>
<dbReference type="HOGENOM" id="CLU_735545_0_0_11"/>
<protein>
    <recommendedName>
        <fullName evidence="2">MalT-like TPR region domain-containing protein</fullName>
    </recommendedName>
</protein>
<name>Q47NV8_THEFY</name>
<evidence type="ECO:0008006" key="2">
    <source>
        <dbReference type="Google" id="ProtNLM"/>
    </source>
</evidence>
<gene>
    <name evidence="1" type="ordered locus">Tfu_1828</name>
</gene>
<reference evidence="1" key="1">
    <citation type="submission" date="2005-07" db="EMBL/GenBank/DDBJ databases">
        <title>Complete sequence of Thermobifida fusca YX.</title>
        <authorList>
            <consortium name="US DOE Joint Genome Institute"/>
            <person name="Copeland A."/>
            <person name="Lucas S."/>
            <person name="Lapidus A."/>
            <person name="Barry K."/>
            <person name="Detter J.C."/>
            <person name="Glavina T."/>
            <person name="Hammon N."/>
            <person name="Israni S."/>
            <person name="Pitluck S."/>
            <person name="Di Bartolo G."/>
            <person name="Chain P."/>
            <person name="Schmutz J."/>
            <person name="Larimer F."/>
            <person name="Land M."/>
            <person name="Lykidis A."/>
            <person name="Richardson P."/>
        </authorList>
    </citation>
    <scope>NUCLEOTIDE SEQUENCE</scope>
    <source>
        <strain evidence="1">YX</strain>
    </source>
</reference>
<dbReference type="KEGG" id="tfu:Tfu_1828"/>
<dbReference type="AlphaFoldDB" id="Q47NV8"/>
<dbReference type="InterPro" id="IPR011990">
    <property type="entry name" value="TPR-like_helical_dom_sf"/>
</dbReference>
<accession>Q47NV8</accession>
<organism evidence="1">
    <name type="scientific">Thermobifida fusca (strain YX)</name>
    <dbReference type="NCBI Taxonomy" id="269800"/>
    <lineage>
        <taxon>Bacteria</taxon>
        <taxon>Bacillati</taxon>
        <taxon>Actinomycetota</taxon>
        <taxon>Actinomycetes</taxon>
        <taxon>Streptosporangiales</taxon>
        <taxon>Nocardiopsidaceae</taxon>
        <taxon>Thermobifida</taxon>
    </lineage>
</organism>
<dbReference type="Gene3D" id="1.25.40.10">
    <property type="entry name" value="Tetratricopeptide repeat domain"/>
    <property type="match status" value="1"/>
</dbReference>
<proteinExistence type="predicted"/>
<dbReference type="EMBL" id="CP000088">
    <property type="protein sequence ID" value="AAZ55861.1"/>
    <property type="molecule type" value="Genomic_DNA"/>
</dbReference>
<dbReference type="STRING" id="269800.Tfu_1828"/>
<evidence type="ECO:0000313" key="1">
    <source>
        <dbReference type="EMBL" id="AAZ55861.1"/>
    </source>
</evidence>